<gene>
    <name evidence="1" type="ORF">B0O95_12318</name>
</gene>
<proteinExistence type="predicted"/>
<accession>A0A2P5K6R4</accession>
<evidence type="ECO:0000313" key="2">
    <source>
        <dbReference type="Proteomes" id="UP000243096"/>
    </source>
</evidence>
<name>A0A2P5K6R4_9BURK</name>
<dbReference type="Proteomes" id="UP000243096">
    <property type="component" value="Unassembled WGS sequence"/>
</dbReference>
<organism evidence="1 2">
    <name type="scientific">Mycetohabitans endofungorum</name>
    <dbReference type="NCBI Taxonomy" id="417203"/>
    <lineage>
        <taxon>Bacteria</taxon>
        <taxon>Pseudomonadati</taxon>
        <taxon>Pseudomonadota</taxon>
        <taxon>Betaproteobacteria</taxon>
        <taxon>Burkholderiales</taxon>
        <taxon>Burkholderiaceae</taxon>
        <taxon>Mycetohabitans</taxon>
    </lineage>
</organism>
<dbReference type="OrthoDB" id="9155176at2"/>
<reference evidence="1 2" key="1">
    <citation type="submission" date="2018-01" db="EMBL/GenBank/DDBJ databases">
        <title>Genomic Encyclopedia of Type Strains, Phase III (KMG-III): the genomes of soil and plant-associated and newly described type strains.</title>
        <authorList>
            <person name="Whitman W."/>
        </authorList>
    </citation>
    <scope>NUCLEOTIDE SEQUENCE [LARGE SCALE GENOMIC DNA]</scope>
    <source>
        <strain evidence="1 2">HKI456</strain>
    </source>
</reference>
<protein>
    <submittedName>
        <fullName evidence="1">Uncharacterized protein</fullName>
    </submittedName>
</protein>
<dbReference type="RefSeq" id="WP_104078503.1">
    <property type="nucleotide sequence ID" value="NZ_CP062179.1"/>
</dbReference>
<comment type="caution">
    <text evidence="1">The sequence shown here is derived from an EMBL/GenBank/DDBJ whole genome shotgun (WGS) entry which is preliminary data.</text>
</comment>
<keyword evidence="2" id="KW-1185">Reference proteome</keyword>
<dbReference type="EMBL" id="PRDW01000023">
    <property type="protein sequence ID" value="PPB81033.1"/>
    <property type="molecule type" value="Genomic_DNA"/>
</dbReference>
<sequence length="90" mass="10205">MIRKTLNATRLQQEFERRLHRLYHIADDGVKIRVPRPRMQPPDASGCNWTLGHFSNVAGYEKDIAAVLAAMRAEYNLAGEVARPDDPFGI</sequence>
<dbReference type="AlphaFoldDB" id="A0A2P5K6R4"/>
<evidence type="ECO:0000313" key="1">
    <source>
        <dbReference type="EMBL" id="PPB81033.1"/>
    </source>
</evidence>